<keyword evidence="1" id="KW-0732">Signal</keyword>
<evidence type="ECO:0000313" key="3">
    <source>
        <dbReference type="EMBL" id="MBB5037150.1"/>
    </source>
</evidence>
<comment type="caution">
    <text evidence="3">The sequence shown here is derived from an EMBL/GenBank/DDBJ whole genome shotgun (WGS) entry which is preliminary data.</text>
</comment>
<organism evidence="3 4">
    <name type="scientific">Prosthecobacter dejongeii</name>
    <dbReference type="NCBI Taxonomy" id="48465"/>
    <lineage>
        <taxon>Bacteria</taxon>
        <taxon>Pseudomonadati</taxon>
        <taxon>Verrucomicrobiota</taxon>
        <taxon>Verrucomicrobiia</taxon>
        <taxon>Verrucomicrobiales</taxon>
        <taxon>Verrucomicrobiaceae</taxon>
        <taxon>Prosthecobacter</taxon>
    </lineage>
</organism>
<name>A0A7W7YJ14_9BACT</name>
<evidence type="ECO:0000256" key="2">
    <source>
        <dbReference type="SAM" id="MobiDB-lite"/>
    </source>
</evidence>
<dbReference type="InterPro" id="IPR013424">
    <property type="entry name" value="Ice-binding_C"/>
</dbReference>
<feature type="compositionally biased region" description="Polar residues" evidence="2">
    <location>
        <begin position="1"/>
        <end position="17"/>
    </location>
</feature>
<dbReference type="EMBL" id="JACHIF010000002">
    <property type="protein sequence ID" value="MBB5037150.1"/>
    <property type="molecule type" value="Genomic_DNA"/>
</dbReference>
<evidence type="ECO:0000313" key="4">
    <source>
        <dbReference type="Proteomes" id="UP000534294"/>
    </source>
</evidence>
<gene>
    <name evidence="3" type="ORF">HNQ64_001392</name>
</gene>
<protein>
    <submittedName>
        <fullName evidence="3">Autotransporter-associated beta strand protein</fullName>
    </submittedName>
</protein>
<dbReference type="Proteomes" id="UP000534294">
    <property type="component" value="Unassembled WGS sequence"/>
</dbReference>
<proteinExistence type="predicted"/>
<dbReference type="RefSeq" id="WP_184206756.1">
    <property type="nucleotide sequence ID" value="NZ_JACHIF010000002.1"/>
</dbReference>
<accession>A0A7W7YJ14</accession>
<keyword evidence="4" id="KW-1185">Reference proteome</keyword>
<feature type="region of interest" description="Disordered" evidence="2">
    <location>
        <begin position="1"/>
        <end position="20"/>
    </location>
</feature>
<evidence type="ECO:0000256" key="1">
    <source>
        <dbReference type="ARBA" id="ARBA00022729"/>
    </source>
</evidence>
<dbReference type="Pfam" id="PF12951">
    <property type="entry name" value="PATR"/>
    <property type="match status" value="4"/>
</dbReference>
<reference evidence="3 4" key="1">
    <citation type="submission" date="2020-08" db="EMBL/GenBank/DDBJ databases">
        <title>Genomic Encyclopedia of Type Strains, Phase IV (KMG-IV): sequencing the most valuable type-strain genomes for metagenomic binning, comparative biology and taxonomic classification.</title>
        <authorList>
            <person name="Goeker M."/>
        </authorList>
    </citation>
    <scope>NUCLEOTIDE SEQUENCE [LARGE SCALE GENOMIC DNA]</scope>
    <source>
        <strain evidence="3 4">DSM 12251</strain>
    </source>
</reference>
<sequence>MQISQLIQSMGNRASSSRSDRHLAQVSEKRWFMLCGVILMSLCLPSTQAADGVWNTAQTGTQDWSLSTNWNGGVIPGLTTGTTNADTATFGSTTAATLITIDAGRNLRSLVFNGTNAAGLYTIGSAGANAGPALSLSSGGSLTMSVGTLTTTTINAPLILEAASGTTAGTYTIANNATSADADPGTYKLNIAGNISGGNTTSTITLNLNTTIGNRSNDASGNTVSGLISNGGAQGGLAVSVNGVNGGQRGVWRIINDANSYTGNTVVTNATLLFSSIANAGTNSAIGAGSGFTVGANSHVKYTGAAAMTDRTITGGGSFYNQGTGALTLTGSVLLPGTLTFRGGQNFIIDGLISGTGGLNRTDNGTVFLNNNANSFLGNISISDGAFRFATLGNKGVNSAMGAGTLITLGQNSATIGRIEFTGANGGSSDRDIRLSNGNGASSGNGRIDNTVAGQTLTLSGTVRSTSTDAAHVSSLNLHGVGNGVMSGIIGGTNAAPTATIALQITKTGNGTWALSAANNYSRGTLISAGTLLATNTTGSATGTGNVITSGTGTLGGTGIISGGAGASITIASGTRLMVGNTHQVASGVAGSAGYLGQVSNLRLGGASNVAITLAGTLQFDLFSNAGSASLGQADLLSLTTQAASITLGGTISLADVTGAHAPWRAGTWQLIDWSGIGSATKTGEFTFDFSNIAPLPSGYGWVTTNFLNDGTISINKIADNHTWLGGTSGSWATAANWQVNTVPTASNDVFFQGLASNLTTAIDGDRNVRSLYFSGEQNFVVNTGSGGVLYSYGDTLDVQGGTQIFNAQLRVANGTAPAYNIYNNGTLTFSNSIMFHRLSGNTTTALNMVFNGSGNTTVNHFQRRTSDYDLNIVKNGTGTLTLTGFAPGEASTSAGSITGTTTINAGKLRLSDERNLGSNPAVFNPGHLTLNGGTLAAAESFVMDDVNRGITFGANGGTVEVEPNKTFTIGNAFSGSGEFNKIGSGVLNITSTANTHSGITQVLTGTLQVGSGGFTGTGAIFVSYGAQFVGTGTVQASSFSLQEGAGLQAGNITTGSDTGNGTLTFSPASGVGIYEFASSSGITLSITSATNQGVLDPSFGGNIVGSPGYQSYIQAITGSGDHDRLVFNGGSGSTLTFSGNITVEDVGFTPTAGQVFNLLDWATLVATNFTGFEVGGNRDGASDDFDQFNLPDISGTGYLWDVSQFIHTGSLVIVFIPEPSRALLLLFGMMALLGRRRR</sequence>
<dbReference type="InterPro" id="IPR013425">
    <property type="entry name" value="Autotrns_rpt"/>
</dbReference>
<dbReference type="AlphaFoldDB" id="A0A7W7YJ14"/>
<dbReference type="NCBIfam" id="TIGR02601">
    <property type="entry name" value="autotrns_rpt"/>
    <property type="match status" value="2"/>
</dbReference>
<dbReference type="NCBIfam" id="TIGR02595">
    <property type="entry name" value="PEP_CTERM"/>
    <property type="match status" value="1"/>
</dbReference>